<accession>A0ABQ4TQN5</accession>
<dbReference type="RefSeq" id="WP_238232466.1">
    <property type="nucleotide sequence ID" value="NZ_BPRA01000015.1"/>
</dbReference>
<organism evidence="2 3">
    <name type="scientific">Methylobacterium thuringiense</name>
    <dbReference type="NCBI Taxonomy" id="1003091"/>
    <lineage>
        <taxon>Bacteria</taxon>
        <taxon>Pseudomonadati</taxon>
        <taxon>Pseudomonadota</taxon>
        <taxon>Alphaproteobacteria</taxon>
        <taxon>Hyphomicrobiales</taxon>
        <taxon>Methylobacteriaceae</taxon>
        <taxon>Methylobacterium</taxon>
    </lineage>
</organism>
<sequence length="73" mass="8034">MNASSDRPKDAEVVLNLQIANAEMRLKAVGVELTALLATDADIADAERRLAEALDALMDLRRDLWDLRMAEAP</sequence>
<keyword evidence="1" id="KW-0175">Coiled coil</keyword>
<keyword evidence="3" id="KW-1185">Reference proteome</keyword>
<gene>
    <name evidence="2" type="ORF">EKPJFOCH_3447</name>
</gene>
<proteinExistence type="predicted"/>
<comment type="caution">
    <text evidence="2">The sequence shown here is derived from an EMBL/GenBank/DDBJ whole genome shotgun (WGS) entry which is preliminary data.</text>
</comment>
<dbReference type="Proteomes" id="UP001055101">
    <property type="component" value="Unassembled WGS sequence"/>
</dbReference>
<reference evidence="2" key="1">
    <citation type="journal article" date="2021" name="Front. Microbiol.">
        <title>Comprehensive Comparative Genomics and Phenotyping of Methylobacterium Species.</title>
        <authorList>
            <person name="Alessa O."/>
            <person name="Ogura Y."/>
            <person name="Fujitani Y."/>
            <person name="Takami H."/>
            <person name="Hayashi T."/>
            <person name="Sahin N."/>
            <person name="Tani A."/>
        </authorList>
    </citation>
    <scope>NUCLEOTIDE SEQUENCE</scope>
    <source>
        <strain evidence="2">DSM 23674</strain>
    </source>
</reference>
<reference evidence="2" key="2">
    <citation type="submission" date="2021-08" db="EMBL/GenBank/DDBJ databases">
        <authorList>
            <person name="Tani A."/>
            <person name="Ola A."/>
            <person name="Ogura Y."/>
            <person name="Katsura K."/>
            <person name="Hayashi T."/>
        </authorList>
    </citation>
    <scope>NUCLEOTIDE SEQUENCE</scope>
    <source>
        <strain evidence="2">DSM 23674</strain>
    </source>
</reference>
<evidence type="ECO:0000313" key="2">
    <source>
        <dbReference type="EMBL" id="GJE56937.1"/>
    </source>
</evidence>
<dbReference type="EMBL" id="BPRA01000015">
    <property type="protein sequence ID" value="GJE56937.1"/>
    <property type="molecule type" value="Genomic_DNA"/>
</dbReference>
<name>A0ABQ4TQN5_9HYPH</name>
<evidence type="ECO:0000256" key="1">
    <source>
        <dbReference type="SAM" id="Coils"/>
    </source>
</evidence>
<feature type="coiled-coil region" evidence="1">
    <location>
        <begin position="36"/>
        <end position="63"/>
    </location>
</feature>
<protein>
    <submittedName>
        <fullName evidence="2">Uncharacterized protein</fullName>
    </submittedName>
</protein>
<evidence type="ECO:0000313" key="3">
    <source>
        <dbReference type="Proteomes" id="UP001055101"/>
    </source>
</evidence>